<evidence type="ECO:0000313" key="2">
    <source>
        <dbReference type="EnsemblPlants" id="AUR62024173-RA:cds"/>
    </source>
</evidence>
<keyword evidence="3" id="KW-1185">Reference proteome</keyword>
<feature type="region of interest" description="Disordered" evidence="1">
    <location>
        <begin position="1"/>
        <end position="67"/>
    </location>
</feature>
<dbReference type="Proteomes" id="UP000596660">
    <property type="component" value="Unplaced"/>
</dbReference>
<evidence type="ECO:0000313" key="3">
    <source>
        <dbReference type="Proteomes" id="UP000596660"/>
    </source>
</evidence>
<feature type="compositionally biased region" description="Basic and acidic residues" evidence="1">
    <location>
        <begin position="22"/>
        <end position="33"/>
    </location>
</feature>
<dbReference type="AlphaFoldDB" id="A0A803M6V0"/>
<name>A0A803M6V0_CHEQI</name>
<reference evidence="2" key="1">
    <citation type="journal article" date="2017" name="Nature">
        <title>The genome of Chenopodium quinoa.</title>
        <authorList>
            <person name="Jarvis D.E."/>
            <person name="Ho Y.S."/>
            <person name="Lightfoot D.J."/>
            <person name="Schmoeckel S.M."/>
            <person name="Li B."/>
            <person name="Borm T.J.A."/>
            <person name="Ohyanagi H."/>
            <person name="Mineta K."/>
            <person name="Michell C.T."/>
            <person name="Saber N."/>
            <person name="Kharbatia N.M."/>
            <person name="Rupper R.R."/>
            <person name="Sharp A.R."/>
            <person name="Dally N."/>
            <person name="Boughton B.A."/>
            <person name="Woo Y.H."/>
            <person name="Gao G."/>
            <person name="Schijlen E.G.W.M."/>
            <person name="Guo X."/>
            <person name="Momin A.A."/>
            <person name="Negrao S."/>
            <person name="Al-Babili S."/>
            <person name="Gehring C."/>
            <person name="Roessner U."/>
            <person name="Jung C."/>
            <person name="Murphy K."/>
            <person name="Arold S.T."/>
            <person name="Gojobori T."/>
            <person name="van der Linden C.G."/>
            <person name="van Loo E.N."/>
            <person name="Jellen E.N."/>
            <person name="Maughan P.J."/>
            <person name="Tester M."/>
        </authorList>
    </citation>
    <scope>NUCLEOTIDE SEQUENCE [LARGE SCALE GENOMIC DNA]</scope>
    <source>
        <strain evidence="2">cv. PI 614886</strain>
    </source>
</reference>
<accession>A0A803M6V0</accession>
<protein>
    <submittedName>
        <fullName evidence="2">Uncharacterized protein</fullName>
    </submittedName>
</protein>
<dbReference type="EnsemblPlants" id="AUR62024173-RA">
    <property type="protein sequence ID" value="AUR62024173-RA:cds"/>
    <property type="gene ID" value="AUR62024173"/>
</dbReference>
<reference evidence="2" key="2">
    <citation type="submission" date="2021-03" db="UniProtKB">
        <authorList>
            <consortium name="EnsemblPlants"/>
        </authorList>
    </citation>
    <scope>IDENTIFICATION</scope>
</reference>
<feature type="compositionally biased region" description="Polar residues" evidence="1">
    <location>
        <begin position="35"/>
        <end position="53"/>
    </location>
</feature>
<organism evidence="2 3">
    <name type="scientific">Chenopodium quinoa</name>
    <name type="common">Quinoa</name>
    <dbReference type="NCBI Taxonomy" id="63459"/>
    <lineage>
        <taxon>Eukaryota</taxon>
        <taxon>Viridiplantae</taxon>
        <taxon>Streptophyta</taxon>
        <taxon>Embryophyta</taxon>
        <taxon>Tracheophyta</taxon>
        <taxon>Spermatophyta</taxon>
        <taxon>Magnoliopsida</taxon>
        <taxon>eudicotyledons</taxon>
        <taxon>Gunneridae</taxon>
        <taxon>Pentapetalae</taxon>
        <taxon>Caryophyllales</taxon>
        <taxon>Chenopodiaceae</taxon>
        <taxon>Chenopodioideae</taxon>
        <taxon>Atripliceae</taxon>
        <taxon>Chenopodium</taxon>
    </lineage>
</organism>
<evidence type="ECO:0000256" key="1">
    <source>
        <dbReference type="SAM" id="MobiDB-lite"/>
    </source>
</evidence>
<proteinExistence type="predicted"/>
<dbReference type="Gramene" id="AUR62024173-RA">
    <property type="protein sequence ID" value="AUR62024173-RA:cds"/>
    <property type="gene ID" value="AUR62024173"/>
</dbReference>
<sequence>MDSGPSWADQWDSNPDPPSSSWKEDNKKKDDSKSGQPNVVLSAATAKQINVNHQENHQQDSEMSTNF</sequence>